<name>A0A5S6Q6V8_TRIMR</name>
<organism evidence="1 2">
    <name type="scientific">Trichuris muris</name>
    <name type="common">Mouse whipworm</name>
    <dbReference type="NCBI Taxonomy" id="70415"/>
    <lineage>
        <taxon>Eukaryota</taxon>
        <taxon>Metazoa</taxon>
        <taxon>Ecdysozoa</taxon>
        <taxon>Nematoda</taxon>
        <taxon>Enoplea</taxon>
        <taxon>Dorylaimia</taxon>
        <taxon>Trichinellida</taxon>
        <taxon>Trichuridae</taxon>
        <taxon>Trichuris</taxon>
    </lineage>
</organism>
<dbReference type="Proteomes" id="UP000046395">
    <property type="component" value="Unassembled WGS sequence"/>
</dbReference>
<keyword evidence="1" id="KW-1185">Reference proteome</keyword>
<evidence type="ECO:0000313" key="2">
    <source>
        <dbReference type="WBParaSite" id="TMUE_1000002890.1"/>
    </source>
</evidence>
<accession>A0A5S6Q6V8</accession>
<evidence type="ECO:0000313" key="1">
    <source>
        <dbReference type="Proteomes" id="UP000046395"/>
    </source>
</evidence>
<sequence length="103" mass="11385">MGTVWNSIEELLKRWLYESVIASSHTLFLKHNGSNSAAGLHFLSSMARNAAQQSQPKGIRCAFAACRNISDVRVSNRHIFVQRYFVHAAIQPTLLFSAGAALP</sequence>
<reference evidence="2" key="1">
    <citation type="submission" date="2019-12" db="UniProtKB">
        <authorList>
            <consortium name="WormBaseParasite"/>
        </authorList>
    </citation>
    <scope>IDENTIFICATION</scope>
</reference>
<protein>
    <submittedName>
        <fullName evidence="2">Uncharacterized protein</fullName>
    </submittedName>
</protein>
<proteinExistence type="predicted"/>
<dbReference type="AlphaFoldDB" id="A0A5S6Q6V8"/>
<dbReference type="WBParaSite" id="TMUE_1000002890.1">
    <property type="protein sequence ID" value="TMUE_1000002890.1"/>
    <property type="gene ID" value="WBGene00293991"/>
</dbReference>